<evidence type="ECO:0000256" key="5">
    <source>
        <dbReference type="ARBA" id="ARBA00023125"/>
    </source>
</evidence>
<comment type="similarity">
    <text evidence="1">Belongs to the Fur family.</text>
</comment>
<dbReference type="InterPro" id="IPR043135">
    <property type="entry name" value="Fur_C"/>
</dbReference>
<feature type="binding site" evidence="7">
    <location>
        <position position="92"/>
    </location>
    <ligand>
        <name>Zn(2+)</name>
        <dbReference type="ChEBI" id="CHEBI:29105"/>
    </ligand>
</feature>
<dbReference type="InterPro" id="IPR002481">
    <property type="entry name" value="FUR"/>
</dbReference>
<dbReference type="CDD" id="cd07153">
    <property type="entry name" value="Fur_like"/>
    <property type="match status" value="1"/>
</dbReference>
<dbReference type="PANTHER" id="PTHR33202:SF8">
    <property type="entry name" value="PEROXIDE-RESPONSIVE REPRESSOR PERR"/>
    <property type="match status" value="1"/>
</dbReference>
<comment type="cofactor">
    <cofactor evidence="7">
        <name>Zn(2+)</name>
        <dbReference type="ChEBI" id="CHEBI:29105"/>
    </cofactor>
    <text evidence="7">Binds 1 zinc ion per subunit.</text>
</comment>
<dbReference type="GO" id="GO:0045892">
    <property type="term" value="P:negative regulation of DNA-templated transcription"/>
    <property type="evidence" value="ECO:0007669"/>
    <property type="project" value="TreeGrafter"/>
</dbReference>
<dbReference type="RefSeq" id="WP_212780861.1">
    <property type="nucleotide sequence ID" value="NZ_BMAY01000006.1"/>
</dbReference>
<gene>
    <name evidence="8" type="primary">fur</name>
    <name evidence="8" type="ORF">LCB40_10530</name>
</gene>
<dbReference type="InterPro" id="IPR036388">
    <property type="entry name" value="WH-like_DNA-bd_sf"/>
</dbReference>
<dbReference type="GO" id="GO:0003700">
    <property type="term" value="F:DNA-binding transcription factor activity"/>
    <property type="evidence" value="ECO:0007669"/>
    <property type="project" value="InterPro"/>
</dbReference>
<evidence type="ECO:0000313" key="9">
    <source>
        <dbReference type="Proteomes" id="UP000677218"/>
    </source>
</evidence>
<keyword evidence="3 7" id="KW-0862">Zinc</keyword>
<keyword evidence="6" id="KW-0804">Transcription</keyword>
<accession>A0A916QIT1</accession>
<dbReference type="PANTHER" id="PTHR33202">
    <property type="entry name" value="ZINC UPTAKE REGULATION PROTEIN"/>
    <property type="match status" value="1"/>
</dbReference>
<evidence type="ECO:0000256" key="7">
    <source>
        <dbReference type="PIRSR" id="PIRSR602481-1"/>
    </source>
</evidence>
<protein>
    <submittedName>
        <fullName evidence="8">Fur family transcriptional regulator</fullName>
    </submittedName>
</protein>
<dbReference type="Gene3D" id="1.10.10.10">
    <property type="entry name" value="Winged helix-like DNA-binding domain superfamily/Winged helix DNA-binding domain"/>
    <property type="match status" value="1"/>
</dbReference>
<name>A0A916QIT1_9LACO</name>
<dbReference type="Pfam" id="PF01475">
    <property type="entry name" value="FUR"/>
    <property type="match status" value="1"/>
</dbReference>
<dbReference type="Proteomes" id="UP000677218">
    <property type="component" value="Unassembled WGS sequence"/>
</dbReference>
<keyword evidence="7" id="KW-0479">Metal-binding</keyword>
<organism evidence="8 9">
    <name type="scientific">Lactobacillus corticis</name>
    <dbReference type="NCBI Taxonomy" id="2201249"/>
    <lineage>
        <taxon>Bacteria</taxon>
        <taxon>Bacillati</taxon>
        <taxon>Bacillota</taxon>
        <taxon>Bacilli</taxon>
        <taxon>Lactobacillales</taxon>
        <taxon>Lactobacillaceae</taxon>
        <taxon>Lactobacillus</taxon>
    </lineage>
</organism>
<dbReference type="InterPro" id="IPR036390">
    <property type="entry name" value="WH_DNA-bd_sf"/>
</dbReference>
<dbReference type="GO" id="GO:0008270">
    <property type="term" value="F:zinc ion binding"/>
    <property type="evidence" value="ECO:0007669"/>
    <property type="project" value="TreeGrafter"/>
</dbReference>
<evidence type="ECO:0000256" key="6">
    <source>
        <dbReference type="ARBA" id="ARBA00023163"/>
    </source>
</evidence>
<dbReference type="GO" id="GO:1900376">
    <property type="term" value="P:regulation of secondary metabolite biosynthetic process"/>
    <property type="evidence" value="ECO:0007669"/>
    <property type="project" value="TreeGrafter"/>
</dbReference>
<dbReference type="EMBL" id="BMAY01000006">
    <property type="protein sequence ID" value="GFZ27173.1"/>
    <property type="molecule type" value="Genomic_DNA"/>
</dbReference>
<evidence type="ECO:0000256" key="1">
    <source>
        <dbReference type="ARBA" id="ARBA00007957"/>
    </source>
</evidence>
<feature type="binding site" evidence="7">
    <location>
        <position position="95"/>
    </location>
    <ligand>
        <name>Zn(2+)</name>
        <dbReference type="ChEBI" id="CHEBI:29105"/>
    </ligand>
</feature>
<dbReference type="Gene3D" id="3.30.1490.190">
    <property type="match status" value="1"/>
</dbReference>
<proteinExistence type="inferred from homology"/>
<keyword evidence="5" id="KW-0238">DNA-binding</keyword>
<keyword evidence="2" id="KW-0678">Repressor</keyword>
<feature type="binding site" evidence="7">
    <location>
        <position position="136"/>
    </location>
    <ligand>
        <name>Zn(2+)</name>
        <dbReference type="ChEBI" id="CHEBI:29105"/>
    </ligand>
</feature>
<dbReference type="GO" id="GO:0000976">
    <property type="term" value="F:transcription cis-regulatory region binding"/>
    <property type="evidence" value="ECO:0007669"/>
    <property type="project" value="TreeGrafter"/>
</dbReference>
<reference evidence="8" key="1">
    <citation type="submission" date="2020-08" db="EMBL/GenBank/DDBJ databases">
        <title>Taxonomic study for Lactobacillus species isolated from hardwood bark.</title>
        <authorList>
            <person name="Tohno M."/>
            <person name="Tanizawa Y."/>
        </authorList>
    </citation>
    <scope>NUCLEOTIDE SEQUENCE</scope>
    <source>
        <strain evidence="8">B40</strain>
    </source>
</reference>
<evidence type="ECO:0000256" key="3">
    <source>
        <dbReference type="ARBA" id="ARBA00022833"/>
    </source>
</evidence>
<keyword evidence="4" id="KW-0805">Transcription regulation</keyword>
<dbReference type="AlphaFoldDB" id="A0A916QIT1"/>
<keyword evidence="9" id="KW-1185">Reference proteome</keyword>
<evidence type="ECO:0000256" key="4">
    <source>
        <dbReference type="ARBA" id="ARBA00023015"/>
    </source>
</evidence>
<feature type="binding site" evidence="7">
    <location>
        <position position="139"/>
    </location>
    <ligand>
        <name>Zn(2+)</name>
        <dbReference type="ChEBI" id="CHEBI:29105"/>
    </ligand>
</feature>
<sequence length="149" mass="17226">MDYEKKARDVLHDHNLKATRPRVRILAYLMSHHDHPTVEMLNAAINDDQKKLATIYNTLNSLEEIGVVIEIKNGDNSTHYDYFEKPHFHIICTNCGTISDVFYPNFGQIKQQMQNEARSQTGYTISRSHVEMYGLCPNCQRKLATQKEA</sequence>
<evidence type="ECO:0000256" key="2">
    <source>
        <dbReference type="ARBA" id="ARBA00022491"/>
    </source>
</evidence>
<dbReference type="SUPFAM" id="SSF46785">
    <property type="entry name" value="Winged helix' DNA-binding domain"/>
    <property type="match status" value="1"/>
</dbReference>
<comment type="caution">
    <text evidence="8">The sequence shown here is derived from an EMBL/GenBank/DDBJ whole genome shotgun (WGS) entry which is preliminary data.</text>
</comment>
<evidence type="ECO:0000313" key="8">
    <source>
        <dbReference type="EMBL" id="GFZ27173.1"/>
    </source>
</evidence>